<accession>A0A7C9RF41</accession>
<keyword evidence="2" id="KW-1185">Reference proteome</keyword>
<name>A0A7C9RF41_9HYPH</name>
<reference evidence="1 2" key="1">
    <citation type="submission" date="2020-02" db="EMBL/GenBank/DDBJ databases">
        <title>Genome sequence of the type strain CGMCC 1.15528 of Mesorhizobium zhangyense.</title>
        <authorList>
            <person name="Gao J."/>
            <person name="Sun J."/>
        </authorList>
    </citation>
    <scope>NUCLEOTIDE SEQUENCE [LARGE SCALE GENOMIC DNA]</scope>
    <source>
        <strain evidence="1 2">CGMCC 1.15528</strain>
    </source>
</reference>
<comment type="caution">
    <text evidence="1">The sequence shown here is derived from an EMBL/GenBank/DDBJ whole genome shotgun (WGS) entry which is preliminary data.</text>
</comment>
<sequence>MNDVQFPEPVTLKFHTALRNVASSFEALECLDQQWPDWARGRSWRAAARACRDALDGWRSAHDAHKAFLRAARRAGLVPSAVRAHRKPRSVLVINGLRPEMIVNGWQ</sequence>
<proteinExistence type="predicted"/>
<protein>
    <submittedName>
        <fullName evidence="1">DUF982 domain-containing protein</fullName>
    </submittedName>
</protein>
<dbReference type="AlphaFoldDB" id="A0A7C9RF41"/>
<dbReference type="Gene3D" id="6.10.250.730">
    <property type="match status" value="1"/>
</dbReference>
<dbReference type="Pfam" id="PF06169">
    <property type="entry name" value="DUF982"/>
    <property type="match status" value="1"/>
</dbReference>
<evidence type="ECO:0000313" key="2">
    <source>
        <dbReference type="Proteomes" id="UP000481252"/>
    </source>
</evidence>
<dbReference type="EMBL" id="JAAKZG010000026">
    <property type="protein sequence ID" value="NGN45113.1"/>
    <property type="molecule type" value="Genomic_DNA"/>
</dbReference>
<gene>
    <name evidence="1" type="ORF">G6N74_29080</name>
</gene>
<dbReference type="Proteomes" id="UP000481252">
    <property type="component" value="Unassembled WGS sequence"/>
</dbReference>
<dbReference type="InterPro" id="IPR010385">
    <property type="entry name" value="DUF982"/>
</dbReference>
<organism evidence="1 2">
    <name type="scientific">Mesorhizobium zhangyense</name>
    <dbReference type="NCBI Taxonomy" id="1776730"/>
    <lineage>
        <taxon>Bacteria</taxon>
        <taxon>Pseudomonadati</taxon>
        <taxon>Pseudomonadota</taxon>
        <taxon>Alphaproteobacteria</taxon>
        <taxon>Hyphomicrobiales</taxon>
        <taxon>Phyllobacteriaceae</taxon>
        <taxon>Mesorhizobium</taxon>
    </lineage>
</organism>
<dbReference type="RefSeq" id="WP_165121488.1">
    <property type="nucleotide sequence ID" value="NZ_JAAKZG010000026.1"/>
</dbReference>
<evidence type="ECO:0000313" key="1">
    <source>
        <dbReference type="EMBL" id="NGN45113.1"/>
    </source>
</evidence>